<keyword evidence="5 7" id="KW-1133">Transmembrane helix</keyword>
<name>A0A1H8JTW8_9RHOB</name>
<dbReference type="Pfam" id="PF01757">
    <property type="entry name" value="Acyl_transf_3"/>
    <property type="match status" value="1"/>
</dbReference>
<evidence type="ECO:0000256" key="7">
    <source>
        <dbReference type="SAM" id="Phobius"/>
    </source>
</evidence>
<dbReference type="PANTHER" id="PTHR40074:SF2">
    <property type="entry name" value="O-ACETYLTRANSFERASE WECH"/>
    <property type="match status" value="1"/>
</dbReference>
<dbReference type="AlphaFoldDB" id="A0A1H8JTW8"/>
<feature type="domain" description="Acyltransferase 3" evidence="8">
    <location>
        <begin position="10"/>
        <end position="286"/>
    </location>
</feature>
<evidence type="ECO:0000256" key="5">
    <source>
        <dbReference type="ARBA" id="ARBA00022989"/>
    </source>
</evidence>
<dbReference type="InterPro" id="IPR002656">
    <property type="entry name" value="Acyl_transf_3_dom"/>
</dbReference>
<evidence type="ECO:0000256" key="2">
    <source>
        <dbReference type="ARBA" id="ARBA00007400"/>
    </source>
</evidence>
<accession>A0A1H8JTW8</accession>
<evidence type="ECO:0000259" key="8">
    <source>
        <dbReference type="Pfam" id="PF01757"/>
    </source>
</evidence>
<keyword evidence="10" id="KW-1185">Reference proteome</keyword>
<feature type="transmembrane region" description="Helical" evidence="7">
    <location>
        <begin position="139"/>
        <end position="158"/>
    </location>
</feature>
<evidence type="ECO:0000313" key="9">
    <source>
        <dbReference type="EMBL" id="SEN84162.1"/>
    </source>
</evidence>
<dbReference type="Proteomes" id="UP000198761">
    <property type="component" value="Unassembled WGS sequence"/>
</dbReference>
<proteinExistence type="inferred from homology"/>
<feature type="transmembrane region" description="Helical" evidence="7">
    <location>
        <begin position="193"/>
        <end position="210"/>
    </location>
</feature>
<evidence type="ECO:0000256" key="3">
    <source>
        <dbReference type="ARBA" id="ARBA00022475"/>
    </source>
</evidence>
<keyword evidence="6 7" id="KW-0472">Membrane</keyword>
<dbReference type="GO" id="GO:0016413">
    <property type="term" value="F:O-acetyltransferase activity"/>
    <property type="evidence" value="ECO:0007669"/>
    <property type="project" value="TreeGrafter"/>
</dbReference>
<evidence type="ECO:0000256" key="6">
    <source>
        <dbReference type="ARBA" id="ARBA00023136"/>
    </source>
</evidence>
<evidence type="ECO:0000256" key="4">
    <source>
        <dbReference type="ARBA" id="ARBA00022692"/>
    </source>
</evidence>
<dbReference type="STRING" id="933059.SAMN04488103_108103"/>
<protein>
    <submittedName>
        <fullName evidence="9">Surface polysaccharide O-acyltransferase, integral membrane enzyme</fullName>
    </submittedName>
</protein>
<dbReference type="EMBL" id="FOCE01000008">
    <property type="protein sequence ID" value="SEN84162.1"/>
    <property type="molecule type" value="Genomic_DNA"/>
</dbReference>
<keyword evidence="9" id="KW-0012">Acyltransferase</keyword>
<evidence type="ECO:0000256" key="1">
    <source>
        <dbReference type="ARBA" id="ARBA00004651"/>
    </source>
</evidence>
<feature type="transmembrane region" description="Helical" evidence="7">
    <location>
        <begin position="12"/>
        <end position="29"/>
    </location>
</feature>
<comment type="similarity">
    <text evidence="2">Belongs to the acyltransferase 3 family.</text>
</comment>
<feature type="transmembrane region" description="Helical" evidence="7">
    <location>
        <begin position="170"/>
        <end position="186"/>
    </location>
</feature>
<dbReference type="OrthoDB" id="7855154at2"/>
<keyword evidence="9" id="KW-0808">Transferase</keyword>
<sequence>MSAQARQHRQSIDLARTLAAFGVVAVHIHASVNDWFGHVALALFLVLSAFLTARAADRNGGRPDWPVRVRRILLPWVFWSAAYWLLNALTAEGASLDVLPREPLSLLVGASIHLWFLPFVLLAGLVVRPVLAFTRTVPRLALAALGLGLVGVPLFWVHTVFPFAPEPLPQWAYAVPPFLCGVLLVPAHRMQRIVLPLAALGGLNLVALVMSHGAPWAWTTLAGALAFETFWNLPVEHPVLPVLGRSCFGVYLLHPFFMLVGYKLFGTGVPWPLFSLLVFALSALTALGLQRLPLIRAVV</sequence>
<feature type="transmembrane region" description="Helical" evidence="7">
    <location>
        <begin position="271"/>
        <end position="289"/>
    </location>
</feature>
<feature type="transmembrane region" description="Helical" evidence="7">
    <location>
        <begin position="68"/>
        <end position="86"/>
    </location>
</feature>
<dbReference type="PANTHER" id="PTHR40074">
    <property type="entry name" value="O-ACETYLTRANSFERASE WECH"/>
    <property type="match status" value="1"/>
</dbReference>
<feature type="transmembrane region" description="Helical" evidence="7">
    <location>
        <begin position="106"/>
        <end position="127"/>
    </location>
</feature>
<reference evidence="9 10" key="1">
    <citation type="submission" date="2016-10" db="EMBL/GenBank/DDBJ databases">
        <authorList>
            <person name="de Groot N.N."/>
        </authorList>
    </citation>
    <scope>NUCLEOTIDE SEQUENCE [LARGE SCALE GENOMIC DNA]</scope>
    <source>
        <strain evidence="9 10">DSM 3857</strain>
    </source>
</reference>
<keyword evidence="3" id="KW-1003">Cell membrane</keyword>
<gene>
    <name evidence="9" type="ORF">SAMN04488103_108103</name>
</gene>
<feature type="transmembrane region" description="Helical" evidence="7">
    <location>
        <begin position="35"/>
        <end position="56"/>
    </location>
</feature>
<dbReference type="GO" id="GO:0005886">
    <property type="term" value="C:plasma membrane"/>
    <property type="evidence" value="ECO:0007669"/>
    <property type="project" value="UniProtKB-SubCell"/>
</dbReference>
<dbReference type="GO" id="GO:0009246">
    <property type="term" value="P:enterobacterial common antigen biosynthetic process"/>
    <property type="evidence" value="ECO:0007669"/>
    <property type="project" value="TreeGrafter"/>
</dbReference>
<dbReference type="RefSeq" id="WP_091302405.1">
    <property type="nucleotide sequence ID" value="NZ_FOCE01000008.1"/>
</dbReference>
<keyword evidence="4 7" id="KW-0812">Transmembrane</keyword>
<comment type="subcellular location">
    <subcellularLocation>
        <location evidence="1">Cell membrane</location>
        <topology evidence="1">Multi-pass membrane protein</topology>
    </subcellularLocation>
</comment>
<evidence type="ECO:0000313" key="10">
    <source>
        <dbReference type="Proteomes" id="UP000198761"/>
    </source>
</evidence>
<organism evidence="9 10">
    <name type="scientific">Gemmobacter aquatilis</name>
    <dbReference type="NCBI Taxonomy" id="933059"/>
    <lineage>
        <taxon>Bacteria</taxon>
        <taxon>Pseudomonadati</taxon>
        <taxon>Pseudomonadota</taxon>
        <taxon>Alphaproteobacteria</taxon>
        <taxon>Rhodobacterales</taxon>
        <taxon>Paracoccaceae</taxon>
        <taxon>Gemmobacter</taxon>
    </lineage>
</organism>